<dbReference type="InterPro" id="IPR019786">
    <property type="entry name" value="Zinc_finger_PHD-type_CS"/>
</dbReference>
<dbReference type="Proteomes" id="UP000663829">
    <property type="component" value="Unassembled WGS sequence"/>
</dbReference>
<evidence type="ECO:0000256" key="2">
    <source>
        <dbReference type="ARBA" id="ARBA00022687"/>
    </source>
</evidence>
<evidence type="ECO:0000256" key="3">
    <source>
        <dbReference type="ARBA" id="ARBA00022723"/>
    </source>
</evidence>
<dbReference type="InterPro" id="IPR011011">
    <property type="entry name" value="Znf_FYVE_PHD"/>
</dbReference>
<dbReference type="InterPro" id="IPR052475">
    <property type="entry name" value="Wnt_Signal_Transd_Protein"/>
</dbReference>
<evidence type="ECO:0000259" key="10">
    <source>
        <dbReference type="PROSITE" id="PS50016"/>
    </source>
</evidence>
<dbReference type="SUPFAM" id="SSF57903">
    <property type="entry name" value="FYVE/PHD zinc finger"/>
    <property type="match status" value="1"/>
</dbReference>
<organism evidence="11 13">
    <name type="scientific">Didymodactylos carnosus</name>
    <dbReference type="NCBI Taxonomy" id="1234261"/>
    <lineage>
        <taxon>Eukaryota</taxon>
        <taxon>Metazoa</taxon>
        <taxon>Spiralia</taxon>
        <taxon>Gnathifera</taxon>
        <taxon>Rotifera</taxon>
        <taxon>Eurotatoria</taxon>
        <taxon>Bdelloidea</taxon>
        <taxon>Philodinida</taxon>
        <taxon>Philodinidae</taxon>
        <taxon>Didymodactylos</taxon>
    </lineage>
</organism>
<feature type="domain" description="PHD-type" evidence="10">
    <location>
        <begin position="343"/>
        <end position="401"/>
    </location>
</feature>
<keyword evidence="4 8" id="KW-0863">Zinc-finger</keyword>
<feature type="region of interest" description="Disordered" evidence="9">
    <location>
        <begin position="144"/>
        <end position="163"/>
    </location>
</feature>
<dbReference type="PROSITE" id="PS01359">
    <property type="entry name" value="ZF_PHD_1"/>
    <property type="match status" value="1"/>
</dbReference>
<dbReference type="PROSITE" id="PS50016">
    <property type="entry name" value="ZF_PHD_2"/>
    <property type="match status" value="1"/>
</dbReference>
<comment type="caution">
    <text evidence="11">The sequence shown here is derived from an EMBL/GenBank/DDBJ whole genome shotgun (WGS) entry which is preliminary data.</text>
</comment>
<comment type="function">
    <text evidence="7">Involved in signal transduction through the Wnt pathway.</text>
</comment>
<gene>
    <name evidence="11" type="ORF">GPM918_LOCUS30157</name>
    <name evidence="12" type="ORF">SRO942_LOCUS30761</name>
</gene>
<evidence type="ECO:0000256" key="7">
    <source>
        <dbReference type="ARBA" id="ARBA00037400"/>
    </source>
</evidence>
<dbReference type="InterPro" id="IPR013083">
    <property type="entry name" value="Znf_RING/FYVE/PHD"/>
</dbReference>
<dbReference type="Proteomes" id="UP000681722">
    <property type="component" value="Unassembled WGS sequence"/>
</dbReference>
<evidence type="ECO:0000256" key="5">
    <source>
        <dbReference type="ARBA" id="ARBA00022833"/>
    </source>
</evidence>
<keyword evidence="6" id="KW-0539">Nucleus</keyword>
<dbReference type="InterPro" id="IPR019787">
    <property type="entry name" value="Znf_PHD-finger"/>
</dbReference>
<protein>
    <recommendedName>
        <fullName evidence="10">PHD-type domain-containing protein</fullName>
    </recommendedName>
</protein>
<dbReference type="PANTHER" id="PTHR23194">
    <property type="entry name" value="PYGOPUS"/>
    <property type="match status" value="1"/>
</dbReference>
<dbReference type="GO" id="GO:0005634">
    <property type="term" value="C:nucleus"/>
    <property type="evidence" value="ECO:0007669"/>
    <property type="project" value="UniProtKB-SubCell"/>
</dbReference>
<dbReference type="Gene3D" id="3.30.40.10">
    <property type="entry name" value="Zinc/RING finger domain, C3HC4 (zinc finger)"/>
    <property type="match status" value="1"/>
</dbReference>
<evidence type="ECO:0000256" key="6">
    <source>
        <dbReference type="ARBA" id="ARBA00023242"/>
    </source>
</evidence>
<dbReference type="AlphaFoldDB" id="A0A815G8F6"/>
<dbReference type="EMBL" id="CAJOBC010055584">
    <property type="protein sequence ID" value="CAF4191997.1"/>
    <property type="molecule type" value="Genomic_DNA"/>
</dbReference>
<dbReference type="FunFam" id="3.30.40.10:FF:000107">
    <property type="entry name" value="pygopus homolog 1"/>
    <property type="match status" value="1"/>
</dbReference>
<evidence type="ECO:0000256" key="1">
    <source>
        <dbReference type="ARBA" id="ARBA00004123"/>
    </source>
</evidence>
<dbReference type="PANTHER" id="PTHR23194:SF16">
    <property type="entry name" value="PROTEIN PYGOPUS"/>
    <property type="match status" value="1"/>
</dbReference>
<feature type="compositionally biased region" description="Polar residues" evidence="9">
    <location>
        <begin position="197"/>
        <end position="219"/>
    </location>
</feature>
<dbReference type="OrthoDB" id="270215at2759"/>
<dbReference type="CDD" id="cd15637">
    <property type="entry name" value="PHD_dPYGO"/>
    <property type="match status" value="1"/>
</dbReference>
<dbReference type="SMART" id="SM00249">
    <property type="entry name" value="PHD"/>
    <property type="match status" value="1"/>
</dbReference>
<feature type="region of interest" description="Disordered" evidence="9">
    <location>
        <begin position="194"/>
        <end position="219"/>
    </location>
</feature>
<evidence type="ECO:0000256" key="9">
    <source>
        <dbReference type="SAM" id="MobiDB-lite"/>
    </source>
</evidence>
<keyword evidence="2" id="KW-0879">Wnt signaling pathway</keyword>
<keyword evidence="5" id="KW-0862">Zinc</keyword>
<evidence type="ECO:0000313" key="13">
    <source>
        <dbReference type="Proteomes" id="UP000663829"/>
    </source>
</evidence>
<proteinExistence type="predicted"/>
<evidence type="ECO:0000313" key="11">
    <source>
        <dbReference type="EMBL" id="CAF1335318.1"/>
    </source>
</evidence>
<dbReference type="EMBL" id="CAJNOQ010014120">
    <property type="protein sequence ID" value="CAF1335318.1"/>
    <property type="molecule type" value="Genomic_DNA"/>
</dbReference>
<reference evidence="11" key="1">
    <citation type="submission" date="2021-02" db="EMBL/GenBank/DDBJ databases">
        <authorList>
            <person name="Nowell W R."/>
        </authorList>
    </citation>
    <scope>NUCLEOTIDE SEQUENCE</scope>
</reference>
<keyword evidence="3" id="KW-0479">Metal-binding</keyword>
<comment type="subcellular location">
    <subcellularLocation>
        <location evidence="1">Nucleus</location>
    </subcellularLocation>
</comment>
<evidence type="ECO:0000313" key="12">
    <source>
        <dbReference type="EMBL" id="CAF4191997.1"/>
    </source>
</evidence>
<evidence type="ECO:0000256" key="8">
    <source>
        <dbReference type="PROSITE-ProRule" id="PRU00146"/>
    </source>
</evidence>
<name>A0A815G8F6_9BILA</name>
<accession>A0A815G8F6</accession>
<keyword evidence="13" id="KW-1185">Reference proteome</keyword>
<dbReference type="GO" id="GO:0016055">
    <property type="term" value="P:Wnt signaling pathway"/>
    <property type="evidence" value="ECO:0007669"/>
    <property type="project" value="UniProtKB-KW"/>
</dbReference>
<dbReference type="GO" id="GO:0008270">
    <property type="term" value="F:zinc ion binding"/>
    <property type="evidence" value="ECO:0007669"/>
    <property type="project" value="UniProtKB-KW"/>
</dbReference>
<dbReference type="InterPro" id="IPR001965">
    <property type="entry name" value="Znf_PHD"/>
</dbReference>
<evidence type="ECO:0000256" key="4">
    <source>
        <dbReference type="ARBA" id="ARBA00022771"/>
    </source>
</evidence>
<sequence length="411" mass="44979">MSKKRIYFEITPVNEITAQPSTTVTINTTVDIVNEIPSHPPPPLAPPLPPSSLRTKRLSANFGTFLKKKTFYNRRRCSAANDTNVLDSKLSMPLSESSLLKKSLQRSNSLSILDSKETNDIIDGKKSTADDDFGVNYPSTSGLEYDPYSTTHSSQTQGGNSKTTNKFLNELRRKGRELREKTLILCNNSFRIMPQPGLTTPPSARASTSPLNTSGGSAPQILTNGSPPPLQQQNSMPMGMGGGMSFGPPHAQMRNFGPPPDNFFQGPMAMHGPPPGMNMSMHGPMSPHLGMNANLLGGPPRMMQMHGPGGNMHMMTRMGMMPKIYPPNQHHITNPSNPNSAPIAICGKCHEETHDTDGCILCESGCNFFYHRACVGLTEQALHFLNNEKYAEWCCDNCQLNKQVPPVKLKS</sequence>